<keyword evidence="1" id="KW-0548">Nucleotidyltransferase</keyword>
<name>A0ACD1E7I9_9MICO</name>
<evidence type="ECO:0000313" key="2">
    <source>
        <dbReference type="Proteomes" id="UP000681794"/>
    </source>
</evidence>
<sequence>MSADVRSVRRVVDEVAAGQPVVVVVGDVILDRWTVGAAERVSREAPAPVVRVTETIAVPGGAANTAVNARALGARVRMVALVGDDETGRVLRDRLDAAGVDTRWLVAVPGATTTCKDRIVGGDRVVVRVDDLAAAPSADDTALLAEATAAAVAGTVPADARAAAPGDTAERADTVVVCDYDLGVDATAIVPVLERDRPTTVVVDAHDLGRWSALHPDLVTPNAGETAGLLGRDLGQGADRAATVVAARDEVLAVTGARNAVVTLDRNGTVLLESSSSAVDVHRTRATPASEQQASGAGDTFCAAASVALAVGTPVREAVSFAQAAADVVVREAGTSVCTADALVASVSAPAETVVDHDELADAVDEARRAGRRIVFTNGCFDVVHRGHTTYLRQASELGDLLVVALNDDDSVRRLKGPERPINTAEDRAGVLAALACVDLVTVFATDTPIPLIERIRPDVYVKGGDYSPEMLSETEVVRAHGGEVVMVDYVAEHSTSAVVRRIRETAAGAGTTGRAPADTGPAGTAPAGPAVVPGDA</sequence>
<keyword evidence="2" id="KW-1185">Reference proteome</keyword>
<accession>A0ACD1E7I9</accession>
<proteinExistence type="predicted"/>
<gene>
    <name evidence="1" type="primary">rfaE2</name>
    <name evidence="1" type="ORF">KM842_05445</name>
</gene>
<dbReference type="Proteomes" id="UP000681794">
    <property type="component" value="Chromosome"/>
</dbReference>
<dbReference type="EMBL" id="CP076544">
    <property type="protein sequence ID" value="QWS34591.1"/>
    <property type="molecule type" value="Genomic_DNA"/>
</dbReference>
<keyword evidence="1" id="KW-0808">Transferase</keyword>
<reference evidence="1" key="1">
    <citation type="submission" date="2021-06" db="EMBL/GenBank/DDBJ databases">
        <authorList>
            <person name="Ellington A.J."/>
            <person name="Bryan N.C."/>
            <person name="Christner B.C."/>
            <person name="Reisch C.R."/>
        </authorList>
    </citation>
    <scope>NUCLEOTIDE SEQUENCE</scope>
    <source>
        <strain evidence="1">L6-1</strain>
    </source>
</reference>
<protein>
    <submittedName>
        <fullName evidence="1">D-glycero-beta-D-manno-heptose 1-phosphate adenylyltransferase</fullName>
    </submittedName>
</protein>
<organism evidence="1 2">
    <name type="scientific">Curtobacterium aetherium</name>
    <dbReference type="NCBI Taxonomy" id="2841594"/>
    <lineage>
        <taxon>Bacteria</taxon>
        <taxon>Bacillati</taxon>
        <taxon>Actinomycetota</taxon>
        <taxon>Actinomycetes</taxon>
        <taxon>Micrococcales</taxon>
        <taxon>Microbacteriaceae</taxon>
        <taxon>Curtobacterium</taxon>
    </lineage>
</organism>
<evidence type="ECO:0000313" key="1">
    <source>
        <dbReference type="EMBL" id="QWS34591.1"/>
    </source>
</evidence>